<dbReference type="InterPro" id="IPR032675">
    <property type="entry name" value="LRR_dom_sf"/>
</dbReference>
<keyword evidence="4" id="KW-1133">Transmembrane helix</keyword>
<evidence type="ECO:0000256" key="3">
    <source>
        <dbReference type="SAM" id="MobiDB-lite"/>
    </source>
</evidence>
<evidence type="ECO:0000256" key="4">
    <source>
        <dbReference type="SAM" id="Phobius"/>
    </source>
</evidence>
<protein>
    <recommendedName>
        <fullName evidence="8">Receptor-like protein 51</fullName>
    </recommendedName>
</protein>
<feature type="transmembrane region" description="Helical" evidence="4">
    <location>
        <begin position="409"/>
        <end position="430"/>
    </location>
</feature>
<feature type="region of interest" description="Disordered" evidence="3">
    <location>
        <begin position="373"/>
        <end position="403"/>
    </location>
</feature>
<dbReference type="SUPFAM" id="SSF52058">
    <property type="entry name" value="L domain-like"/>
    <property type="match status" value="1"/>
</dbReference>
<organism evidence="6 7">
    <name type="scientific">Kingdonia uniflora</name>
    <dbReference type="NCBI Taxonomy" id="39325"/>
    <lineage>
        <taxon>Eukaryota</taxon>
        <taxon>Viridiplantae</taxon>
        <taxon>Streptophyta</taxon>
        <taxon>Embryophyta</taxon>
        <taxon>Tracheophyta</taxon>
        <taxon>Spermatophyta</taxon>
        <taxon>Magnoliopsida</taxon>
        <taxon>Ranunculales</taxon>
        <taxon>Circaeasteraceae</taxon>
        <taxon>Kingdonia</taxon>
    </lineage>
</organism>
<feature type="compositionally biased region" description="Low complexity" evidence="3">
    <location>
        <begin position="30"/>
        <end position="50"/>
    </location>
</feature>
<evidence type="ECO:0008006" key="8">
    <source>
        <dbReference type="Google" id="ProtNLM"/>
    </source>
</evidence>
<feature type="chain" id="PRO_5029496352" description="Receptor-like protein 51" evidence="5">
    <location>
        <begin position="23"/>
        <end position="435"/>
    </location>
</feature>
<comment type="caution">
    <text evidence="6">The sequence shown here is derived from an EMBL/GenBank/DDBJ whole genome shotgun (WGS) entry which is preliminary data.</text>
</comment>
<keyword evidence="5" id="KW-0732">Signal</keyword>
<evidence type="ECO:0000256" key="1">
    <source>
        <dbReference type="ARBA" id="ARBA00022614"/>
    </source>
</evidence>
<dbReference type="Pfam" id="PF13855">
    <property type="entry name" value="LRR_8"/>
    <property type="match status" value="1"/>
</dbReference>
<feature type="region of interest" description="Disordered" evidence="3">
    <location>
        <begin position="30"/>
        <end position="55"/>
    </location>
</feature>
<evidence type="ECO:0000313" key="7">
    <source>
        <dbReference type="Proteomes" id="UP000541444"/>
    </source>
</evidence>
<keyword evidence="4" id="KW-0812">Transmembrane</keyword>
<keyword evidence="4" id="KW-0472">Membrane</keyword>
<dbReference type="EMBL" id="JACGCM010001332">
    <property type="protein sequence ID" value="KAF6156437.1"/>
    <property type="molecule type" value="Genomic_DNA"/>
</dbReference>
<accession>A0A7J7MNP2</accession>
<proteinExistence type="predicted"/>
<dbReference type="PANTHER" id="PTHR48064">
    <property type="entry name" value="OS01G0750400 PROTEIN"/>
    <property type="match status" value="1"/>
</dbReference>
<keyword evidence="1" id="KW-0433">Leucine-rich repeat</keyword>
<name>A0A7J7MNP2_9MAGN</name>
<keyword evidence="7" id="KW-1185">Reference proteome</keyword>
<keyword evidence="2" id="KW-0677">Repeat</keyword>
<dbReference type="Pfam" id="PF00560">
    <property type="entry name" value="LRR_1"/>
    <property type="match status" value="1"/>
</dbReference>
<dbReference type="AlphaFoldDB" id="A0A7J7MNP2"/>
<evidence type="ECO:0000256" key="2">
    <source>
        <dbReference type="ARBA" id="ARBA00022737"/>
    </source>
</evidence>
<dbReference type="PANTHER" id="PTHR48064:SF1">
    <property type="entry name" value="RECEPTOR-LIKE PROTEIN 51-RELATED"/>
    <property type="match status" value="1"/>
</dbReference>
<dbReference type="OrthoDB" id="676979at2759"/>
<dbReference type="Proteomes" id="UP000541444">
    <property type="component" value="Unassembled WGS sequence"/>
</dbReference>
<dbReference type="Gene3D" id="3.80.10.10">
    <property type="entry name" value="Ribonuclease Inhibitor"/>
    <property type="match status" value="2"/>
</dbReference>
<evidence type="ECO:0000313" key="6">
    <source>
        <dbReference type="EMBL" id="KAF6156437.1"/>
    </source>
</evidence>
<evidence type="ECO:0000256" key="5">
    <source>
        <dbReference type="SAM" id="SignalP"/>
    </source>
</evidence>
<dbReference type="InterPro" id="IPR001611">
    <property type="entry name" value="Leu-rich_rpt"/>
</dbReference>
<dbReference type="FunFam" id="3.80.10.10:FF:000383">
    <property type="entry name" value="Leucine-rich repeat receptor protein kinase EMS1"/>
    <property type="match status" value="1"/>
</dbReference>
<gene>
    <name evidence="6" type="ORF">GIB67_001480</name>
</gene>
<sequence length="435" mass="47304">MELKPPLFILILLPLLLTYTTSSSSLTPLSLQHISPTKSPSPSKSPTPTSAQSTLDPKQLTALQSLNIPTLKDPCTQPSFHNATLCDTAKPFRHLLSLRLTNCSDDLELSTTALKSLSTLQDLQFINCPISPVHFPSDLTSNLHTFTCINSLKRLTGVWLGRLGNVTDLVVANVFVNASGPFVILGNMKKLRSVTISRTNLTGHFPKKWNLNIIHIDLSGNRIKGNVHTSFTLLENLEFLNLSSNALSGEIPYTFGDLLSLKNVSFASNSMSGAIPDTVSEIPGLVHLDLSSNQFNGTIPKSISGMKNLRYLNLENNNFNGVMPFNVSFIKRLSVFKVGENSNLCYNHSKISSKVKLGIAPCDKYGLPVSLPPAKESGFDDNGGSNEDETTDDDSSTHKDSNKHGPSKIVLGVAIGLSSIVFVIVFLVLLSKWCK</sequence>
<reference evidence="6 7" key="1">
    <citation type="journal article" date="2020" name="IScience">
        <title>Genome Sequencing of the Endangered Kingdonia uniflora (Circaeasteraceae, Ranunculales) Reveals Potential Mechanisms of Evolutionary Specialization.</title>
        <authorList>
            <person name="Sun Y."/>
            <person name="Deng T."/>
            <person name="Zhang A."/>
            <person name="Moore M.J."/>
            <person name="Landis J.B."/>
            <person name="Lin N."/>
            <person name="Zhang H."/>
            <person name="Zhang X."/>
            <person name="Huang J."/>
            <person name="Zhang X."/>
            <person name="Sun H."/>
            <person name="Wang H."/>
        </authorList>
    </citation>
    <scope>NUCLEOTIDE SEQUENCE [LARGE SCALE GENOMIC DNA]</scope>
    <source>
        <strain evidence="6">TB1705</strain>
        <tissue evidence="6">Leaf</tissue>
    </source>
</reference>
<dbReference type="InterPro" id="IPR053038">
    <property type="entry name" value="RLP_Defense"/>
</dbReference>
<feature type="signal peptide" evidence="5">
    <location>
        <begin position="1"/>
        <end position="22"/>
    </location>
</feature>